<keyword evidence="2" id="KW-0472">Membrane</keyword>
<dbReference type="PANTHER" id="PTHR34379:SF15">
    <property type="entry name" value="PROTEIN, PUTATIVE-RELATED"/>
    <property type="match status" value="1"/>
</dbReference>
<dbReference type="InterPro" id="IPR040411">
    <property type="entry name" value="At5g23160-like"/>
</dbReference>
<protein>
    <submittedName>
        <fullName evidence="3">Uncharacterized protein</fullName>
    </submittedName>
</protein>
<dbReference type="AlphaFoldDB" id="A0AAD5NRV5"/>
<sequence length="290" mass="32989">MKNNVSRNNSNRFLVCFKPVVDMDQLVLESKSSVVIDHHGSRSQRRLPFNCINPENRSENVKKSEKSMMVRCPSNRTLSKVIKAVLFETILAKRVRDRKSERKSLTLQDSYHHQSSKRSFSNSRHTRKSLDSSHHYVIQKIKSNPVLSSQSSVNSSSSTSCSISEPKKQNQNCKKLGSNNNNNMGGGSTTAGTGSWSFSCVITLLLIIILTVTCLCGRVFAIFCTTVCLYYLPRRSKCRRRQLPENEAMIKRHLRKKSEGSGEYQKKKIIMEGLLERNHHSYRESTALNT</sequence>
<feature type="region of interest" description="Disordered" evidence="1">
    <location>
        <begin position="98"/>
        <end position="126"/>
    </location>
</feature>
<reference evidence="3" key="1">
    <citation type="journal article" date="2022" name="Plant J.">
        <title>Strategies of tolerance reflected in two North American maple genomes.</title>
        <authorList>
            <person name="McEvoy S.L."/>
            <person name="Sezen U.U."/>
            <person name="Trouern-Trend A."/>
            <person name="McMahon S.M."/>
            <person name="Schaberg P.G."/>
            <person name="Yang J."/>
            <person name="Wegrzyn J.L."/>
            <person name="Swenson N.G."/>
        </authorList>
    </citation>
    <scope>NUCLEOTIDE SEQUENCE</scope>
    <source>
        <strain evidence="3">91603</strain>
    </source>
</reference>
<keyword evidence="2" id="KW-0812">Transmembrane</keyword>
<comment type="caution">
    <text evidence="3">The sequence shown here is derived from an EMBL/GenBank/DDBJ whole genome shotgun (WGS) entry which is preliminary data.</text>
</comment>
<gene>
    <name evidence="3" type="ORF">LWI28_019476</name>
</gene>
<feature type="region of interest" description="Disordered" evidence="1">
    <location>
        <begin position="147"/>
        <end position="187"/>
    </location>
</feature>
<feature type="compositionally biased region" description="Low complexity" evidence="1">
    <location>
        <begin position="148"/>
        <end position="164"/>
    </location>
</feature>
<evidence type="ECO:0000313" key="3">
    <source>
        <dbReference type="EMBL" id="KAI9177804.1"/>
    </source>
</evidence>
<name>A0AAD5NRV5_ACENE</name>
<evidence type="ECO:0000256" key="2">
    <source>
        <dbReference type="SAM" id="Phobius"/>
    </source>
</evidence>
<dbReference type="Proteomes" id="UP001064489">
    <property type="component" value="Chromosome 5"/>
</dbReference>
<keyword evidence="4" id="KW-1185">Reference proteome</keyword>
<proteinExistence type="predicted"/>
<accession>A0AAD5NRV5</accession>
<evidence type="ECO:0000256" key="1">
    <source>
        <dbReference type="SAM" id="MobiDB-lite"/>
    </source>
</evidence>
<dbReference type="EMBL" id="JAJSOW010000102">
    <property type="protein sequence ID" value="KAI9177804.1"/>
    <property type="molecule type" value="Genomic_DNA"/>
</dbReference>
<organism evidence="3 4">
    <name type="scientific">Acer negundo</name>
    <name type="common">Box elder</name>
    <dbReference type="NCBI Taxonomy" id="4023"/>
    <lineage>
        <taxon>Eukaryota</taxon>
        <taxon>Viridiplantae</taxon>
        <taxon>Streptophyta</taxon>
        <taxon>Embryophyta</taxon>
        <taxon>Tracheophyta</taxon>
        <taxon>Spermatophyta</taxon>
        <taxon>Magnoliopsida</taxon>
        <taxon>eudicotyledons</taxon>
        <taxon>Gunneridae</taxon>
        <taxon>Pentapetalae</taxon>
        <taxon>rosids</taxon>
        <taxon>malvids</taxon>
        <taxon>Sapindales</taxon>
        <taxon>Sapindaceae</taxon>
        <taxon>Hippocastanoideae</taxon>
        <taxon>Acereae</taxon>
        <taxon>Acer</taxon>
    </lineage>
</organism>
<evidence type="ECO:0000313" key="4">
    <source>
        <dbReference type="Proteomes" id="UP001064489"/>
    </source>
</evidence>
<keyword evidence="2" id="KW-1133">Transmembrane helix</keyword>
<dbReference type="PANTHER" id="PTHR34379">
    <property type="entry name" value="OS07G0553800 PROTEIN"/>
    <property type="match status" value="1"/>
</dbReference>
<feature type="transmembrane region" description="Helical" evidence="2">
    <location>
        <begin position="204"/>
        <end position="232"/>
    </location>
</feature>
<reference evidence="3" key="2">
    <citation type="submission" date="2023-02" db="EMBL/GenBank/DDBJ databases">
        <authorList>
            <person name="Swenson N.G."/>
            <person name="Wegrzyn J.L."/>
            <person name="Mcevoy S.L."/>
        </authorList>
    </citation>
    <scope>NUCLEOTIDE SEQUENCE</scope>
    <source>
        <strain evidence="3">91603</strain>
        <tissue evidence="3">Leaf</tissue>
    </source>
</reference>